<reference evidence="1" key="1">
    <citation type="journal article" date="2012" name="PLoS ONE">
        <title>Gene sets for utilization of primary and secondary nutrition supplies in the distal gut of endangered iberian lynx.</title>
        <authorList>
            <person name="Alcaide M."/>
            <person name="Messina E."/>
            <person name="Richter M."/>
            <person name="Bargiela R."/>
            <person name="Peplies J."/>
            <person name="Huws S.A."/>
            <person name="Newbold C.J."/>
            <person name="Golyshin P.N."/>
            <person name="Simon M.A."/>
            <person name="Lopez G."/>
            <person name="Yakimov M.M."/>
            <person name="Ferrer M."/>
        </authorList>
    </citation>
    <scope>NUCLEOTIDE SEQUENCE</scope>
</reference>
<dbReference type="Pfam" id="PF13645">
    <property type="entry name" value="YkuD_2"/>
    <property type="match status" value="1"/>
</dbReference>
<sequence length="131" mass="14188">MVIFNDGKPIYSGAVLHGNGKGNTPRVPKFSNKPGSKCSCLGLFKVIGTKTMGNGYPCMTLQGLDPTNSNAQTRGILIHPSVLVSSLPFEIEGASFPLTNSSNGCFSVSFHTFRIIKKLQEPIYLYAKYNN</sequence>
<name>J9GPY3_9ZZZZ</name>
<proteinExistence type="predicted"/>
<organism evidence="1">
    <name type="scientific">gut metagenome</name>
    <dbReference type="NCBI Taxonomy" id="749906"/>
    <lineage>
        <taxon>unclassified sequences</taxon>
        <taxon>metagenomes</taxon>
        <taxon>organismal metagenomes</taxon>
    </lineage>
</organism>
<dbReference type="PANTHER" id="PTHR38477">
    <property type="entry name" value="HYPOTHETICAL EXPORTED PROTEIN"/>
    <property type="match status" value="1"/>
</dbReference>
<comment type="caution">
    <text evidence="1">The sequence shown here is derived from an EMBL/GenBank/DDBJ whole genome shotgun (WGS) entry which is preliminary data.</text>
</comment>
<dbReference type="InterPro" id="IPR032676">
    <property type="entry name" value="YkuD_2"/>
</dbReference>
<dbReference type="AlphaFoldDB" id="J9GPY3"/>
<accession>J9GPY3</accession>
<dbReference type="PANTHER" id="PTHR38477:SF1">
    <property type="entry name" value="MUREIN L,D-TRANSPEPTIDASE CATALYTIC DOMAIN FAMILY PROTEIN"/>
    <property type="match status" value="1"/>
</dbReference>
<evidence type="ECO:0000313" key="1">
    <source>
        <dbReference type="EMBL" id="EJX02035.1"/>
    </source>
</evidence>
<dbReference type="EMBL" id="AMCI01002711">
    <property type="protein sequence ID" value="EJX02035.1"/>
    <property type="molecule type" value="Genomic_DNA"/>
</dbReference>
<protein>
    <submittedName>
        <fullName evidence="1">Uncharacterized protein</fullName>
    </submittedName>
</protein>
<gene>
    <name evidence="1" type="ORF">EVA_09861</name>
</gene>